<dbReference type="Proteomes" id="UP000677016">
    <property type="component" value="Unassembled WGS sequence"/>
</dbReference>
<reference evidence="1" key="1">
    <citation type="submission" date="2021-04" db="EMBL/GenBank/DDBJ databases">
        <title>Phycicoccus avicenniae sp. nov., a novel endophytic actinomycetes isolated from branch of Avicennia mariana.</title>
        <authorList>
            <person name="Tuo L."/>
        </authorList>
    </citation>
    <scope>NUCLEOTIDE SEQUENCE</scope>
    <source>
        <strain evidence="1">BSK3Z-2</strain>
    </source>
</reference>
<dbReference type="RefSeq" id="WP_211603891.1">
    <property type="nucleotide sequence ID" value="NZ_JAGSNF010000020.1"/>
</dbReference>
<gene>
    <name evidence="1" type="ORF">KC207_13805</name>
</gene>
<keyword evidence="2" id="KW-1185">Reference proteome</keyword>
<dbReference type="AlphaFoldDB" id="A0A941I1T4"/>
<evidence type="ECO:0000313" key="1">
    <source>
        <dbReference type="EMBL" id="MBR7744364.1"/>
    </source>
</evidence>
<accession>A0A941I1T4</accession>
<evidence type="ECO:0000313" key="2">
    <source>
        <dbReference type="Proteomes" id="UP000677016"/>
    </source>
</evidence>
<name>A0A941I1T4_9MICO</name>
<comment type="caution">
    <text evidence="1">The sequence shown here is derived from an EMBL/GenBank/DDBJ whole genome shotgun (WGS) entry which is preliminary data.</text>
</comment>
<dbReference type="EMBL" id="JAGSNF010000020">
    <property type="protein sequence ID" value="MBR7744364.1"/>
    <property type="molecule type" value="Genomic_DNA"/>
</dbReference>
<organism evidence="1 2">
    <name type="scientific">Phycicoccus avicenniae</name>
    <dbReference type="NCBI Taxonomy" id="2828860"/>
    <lineage>
        <taxon>Bacteria</taxon>
        <taxon>Bacillati</taxon>
        <taxon>Actinomycetota</taxon>
        <taxon>Actinomycetes</taxon>
        <taxon>Micrococcales</taxon>
        <taxon>Intrasporangiaceae</taxon>
        <taxon>Phycicoccus</taxon>
    </lineage>
</organism>
<sequence>MLDRPAAVDDVARYYDRDSNFAGATFLDLGPVDPYAVTSGDLLAITLLQVEAQPRPVRQLLEMTATNREIRHRLTEEVLPLDADLTMADNPTLVAMADLHEAMKRALAPFDGRASNRWVAASKLCARKRPDLFPVRDSVVCDLLGLSGSRQNYEVDWQVFRRIIQDDDVRSRIDAVVDEAAQREGVNIGHPNLRLRHLDVVLWMHARRGGSKS</sequence>
<protein>
    <submittedName>
        <fullName evidence="1">Uncharacterized protein</fullName>
    </submittedName>
</protein>
<dbReference type="Pfam" id="PF19827">
    <property type="entry name" value="DUF6308"/>
    <property type="match status" value="1"/>
</dbReference>
<proteinExistence type="predicted"/>
<dbReference type="InterPro" id="IPR046275">
    <property type="entry name" value="DUF6308"/>
</dbReference>